<dbReference type="InterPro" id="IPR012337">
    <property type="entry name" value="RNaseH-like_sf"/>
</dbReference>
<dbReference type="Gene3D" id="3.30.420.10">
    <property type="entry name" value="Ribonuclease H-like superfamily/Ribonuclease H"/>
    <property type="match status" value="1"/>
</dbReference>
<proteinExistence type="predicted"/>
<keyword evidence="3" id="KW-0269">Exonuclease</keyword>
<reference evidence="4 5" key="1">
    <citation type="submission" date="2024-01" db="EMBL/GenBank/DDBJ databases">
        <title>A draft genome for a cacao thread blight-causing isolate of Paramarasmius palmivorus.</title>
        <authorList>
            <person name="Baruah I.K."/>
            <person name="Bukari Y."/>
            <person name="Amoako-Attah I."/>
            <person name="Meinhardt L.W."/>
            <person name="Bailey B.A."/>
            <person name="Cohen S.P."/>
        </authorList>
    </citation>
    <scope>NUCLEOTIDE SEQUENCE [LARGE SCALE GENOMIC DNA]</scope>
    <source>
        <strain evidence="4 5">GH-12</strain>
    </source>
</reference>
<sequence>MHRGGLNTAEYLHTTVGAIHVFVGPARIHGVVREVPMVAHAVYDYRTAATNLSPEKLVNAPTFHEVQREVAAIIRDKILVGHRLWTFLSIMGLSHPAIKTRDLALFIPLRRKLKARKVVELNVLVEVYMGRNLEMMYEDSLEHARAAMDMFRSCEGLFESVIAEGSWPCNLPPTTYAQYYT</sequence>
<dbReference type="PANTHER" id="PTHR12801">
    <property type="entry name" value="RNA EXONUCLEASE REXO1 / RECO3 FAMILY MEMBER-RELATED"/>
    <property type="match status" value="1"/>
</dbReference>
<organism evidence="4 5">
    <name type="scientific">Paramarasmius palmivorus</name>
    <dbReference type="NCBI Taxonomy" id="297713"/>
    <lineage>
        <taxon>Eukaryota</taxon>
        <taxon>Fungi</taxon>
        <taxon>Dikarya</taxon>
        <taxon>Basidiomycota</taxon>
        <taxon>Agaricomycotina</taxon>
        <taxon>Agaricomycetes</taxon>
        <taxon>Agaricomycetidae</taxon>
        <taxon>Agaricales</taxon>
        <taxon>Marasmiineae</taxon>
        <taxon>Marasmiaceae</taxon>
        <taxon>Paramarasmius</taxon>
    </lineage>
</organism>
<keyword evidence="2" id="KW-0378">Hydrolase</keyword>
<protein>
    <recommendedName>
        <fullName evidence="6">Exonuclease domain-containing protein</fullName>
    </recommendedName>
</protein>
<dbReference type="GO" id="GO:0004527">
    <property type="term" value="F:exonuclease activity"/>
    <property type="evidence" value="ECO:0007669"/>
    <property type="project" value="UniProtKB-KW"/>
</dbReference>
<gene>
    <name evidence="4" type="ORF">VNI00_001931</name>
</gene>
<dbReference type="Proteomes" id="UP001383192">
    <property type="component" value="Unassembled WGS sequence"/>
</dbReference>
<evidence type="ECO:0000256" key="2">
    <source>
        <dbReference type="ARBA" id="ARBA00022801"/>
    </source>
</evidence>
<evidence type="ECO:0000313" key="4">
    <source>
        <dbReference type="EMBL" id="KAK7058300.1"/>
    </source>
</evidence>
<evidence type="ECO:0008006" key="6">
    <source>
        <dbReference type="Google" id="ProtNLM"/>
    </source>
</evidence>
<evidence type="ECO:0000256" key="3">
    <source>
        <dbReference type="ARBA" id="ARBA00022839"/>
    </source>
</evidence>
<name>A0AAW0E3Z7_9AGAR</name>
<dbReference type="InterPro" id="IPR047021">
    <property type="entry name" value="REXO1/3/4-like"/>
</dbReference>
<dbReference type="EMBL" id="JAYKXP010000005">
    <property type="protein sequence ID" value="KAK7058300.1"/>
    <property type="molecule type" value="Genomic_DNA"/>
</dbReference>
<evidence type="ECO:0000313" key="5">
    <source>
        <dbReference type="Proteomes" id="UP001383192"/>
    </source>
</evidence>
<keyword evidence="1" id="KW-0540">Nuclease</keyword>
<dbReference type="AlphaFoldDB" id="A0AAW0E3Z7"/>
<dbReference type="SUPFAM" id="SSF53098">
    <property type="entry name" value="Ribonuclease H-like"/>
    <property type="match status" value="1"/>
</dbReference>
<comment type="caution">
    <text evidence="4">The sequence shown here is derived from an EMBL/GenBank/DDBJ whole genome shotgun (WGS) entry which is preliminary data.</text>
</comment>
<dbReference type="InterPro" id="IPR036397">
    <property type="entry name" value="RNaseH_sf"/>
</dbReference>
<keyword evidence="5" id="KW-1185">Reference proteome</keyword>
<dbReference type="GO" id="GO:0005634">
    <property type="term" value="C:nucleus"/>
    <property type="evidence" value="ECO:0007669"/>
    <property type="project" value="TreeGrafter"/>
</dbReference>
<dbReference type="GO" id="GO:0003676">
    <property type="term" value="F:nucleic acid binding"/>
    <property type="evidence" value="ECO:0007669"/>
    <property type="project" value="InterPro"/>
</dbReference>
<dbReference type="PANTHER" id="PTHR12801:SF45">
    <property type="entry name" value="RNA EXONUCLEASE 4"/>
    <property type="match status" value="1"/>
</dbReference>
<evidence type="ECO:0000256" key="1">
    <source>
        <dbReference type="ARBA" id="ARBA00022722"/>
    </source>
</evidence>
<accession>A0AAW0E3Z7</accession>